<proteinExistence type="predicted"/>
<evidence type="ECO:0000313" key="1">
    <source>
        <dbReference type="EMBL" id="CAG9806649.1"/>
    </source>
</evidence>
<protein>
    <recommendedName>
        <fullName evidence="3">NACHT domain-containing protein</fullName>
    </recommendedName>
</protein>
<gene>
    <name evidence="1" type="ORF">CHIRRI_LOCUS9504</name>
</gene>
<dbReference type="SUPFAM" id="SSF52540">
    <property type="entry name" value="P-loop containing nucleoside triphosphate hydrolases"/>
    <property type="match status" value="1"/>
</dbReference>
<dbReference type="AlphaFoldDB" id="A0A9N9S1U8"/>
<reference evidence="1" key="2">
    <citation type="submission" date="2022-10" db="EMBL/GenBank/DDBJ databases">
        <authorList>
            <consortium name="ENA_rothamsted_submissions"/>
            <consortium name="culmorum"/>
            <person name="King R."/>
        </authorList>
    </citation>
    <scope>NUCLEOTIDE SEQUENCE</scope>
</reference>
<sequence length="827" mass="97599">MGALVSKDTKFKNLFPFLKKRILQRTVNFQGYQTTLLELVKDEKDIMNDLTSGEIKLLLENKEVLRINTGHNLRHEFSLIERKFVYEDLENGSNHFICEEEKMSFKNINGSKLIVLSDLASTGKSIAFRHFAARLKDRRRNYWVSYIELRRYRNLFELYANKDVTDQDASDILLICMGVKTDFEYKLLKKSLLNGQAIIFFDGIDEAIPSFTKILKKIFEILSKSYYSRTQLWISTRPHMSSSFQQILESQESFKFAPFTRKHVDVYKFAPMTDQEKCSIINNMINFQGINEPGQQKKIRVEVLEYLKELKSDDSCRSDINNLYMIQSIVDYCTYHRRKLNIESHYDVFATIVEDQLDLAKIHPKERVNDTILNIWEVHRALALLTSFPSMSMNSLTIVKDWNEDKMKWTSDYIQRYGFIYGNLNSTVKFVHKSYADFFVAQFIISFLYGDNNNMSIIEVKSIVSLFIRIMCGHRSDKVCCNFLISYFKTLGKSKIVSNVVKSAIYDNLRHIHDPNNINRFSKNILKNFAIFMSTNVDMKIKFFKLRDKITLLDEYVLKGWMESHSSIFIEAVTASLGPNWHQLFNRSPIKLITNETIEKYEIRYNDYDMIKICDLYYRSLNIEAKNRFLNNFYRVPCYSGYIQVDIIDRMMNSNPGRFVEECFIKICYDHITPQAIALVFEGVSQLCSIDRVREILFHDFPEWTPPLLQSSRVSNPEVFEQTRKFYIRYAYTWVEIQNLFLFRHVHNLFAPCTTPVFKLYKEFLEMVFANNKWQLKNKILSLVINKNNNKLDKSLKCANTRNLFNWMMSSEGEAVDNIYEKIFEKD</sequence>
<reference evidence="1" key="1">
    <citation type="submission" date="2022-01" db="EMBL/GenBank/DDBJ databases">
        <authorList>
            <person name="King R."/>
        </authorList>
    </citation>
    <scope>NUCLEOTIDE SEQUENCE</scope>
</reference>
<dbReference type="InterPro" id="IPR027417">
    <property type="entry name" value="P-loop_NTPase"/>
</dbReference>
<dbReference type="OrthoDB" id="7739966at2759"/>
<evidence type="ECO:0000313" key="2">
    <source>
        <dbReference type="Proteomes" id="UP001153620"/>
    </source>
</evidence>
<evidence type="ECO:0008006" key="3">
    <source>
        <dbReference type="Google" id="ProtNLM"/>
    </source>
</evidence>
<accession>A0A9N9S1U8</accession>
<keyword evidence="2" id="KW-1185">Reference proteome</keyword>
<dbReference type="Proteomes" id="UP001153620">
    <property type="component" value="Chromosome 3"/>
</dbReference>
<name>A0A9N9S1U8_9DIPT</name>
<organism evidence="1 2">
    <name type="scientific">Chironomus riparius</name>
    <dbReference type="NCBI Taxonomy" id="315576"/>
    <lineage>
        <taxon>Eukaryota</taxon>
        <taxon>Metazoa</taxon>
        <taxon>Ecdysozoa</taxon>
        <taxon>Arthropoda</taxon>
        <taxon>Hexapoda</taxon>
        <taxon>Insecta</taxon>
        <taxon>Pterygota</taxon>
        <taxon>Neoptera</taxon>
        <taxon>Endopterygota</taxon>
        <taxon>Diptera</taxon>
        <taxon>Nematocera</taxon>
        <taxon>Chironomoidea</taxon>
        <taxon>Chironomidae</taxon>
        <taxon>Chironominae</taxon>
        <taxon>Chironomus</taxon>
    </lineage>
</organism>
<dbReference type="Gene3D" id="3.40.50.300">
    <property type="entry name" value="P-loop containing nucleotide triphosphate hydrolases"/>
    <property type="match status" value="1"/>
</dbReference>
<dbReference type="EMBL" id="OU895879">
    <property type="protein sequence ID" value="CAG9806649.1"/>
    <property type="molecule type" value="Genomic_DNA"/>
</dbReference>